<dbReference type="InterPro" id="IPR037883">
    <property type="entry name" value="Knr4/Smi1-like_sf"/>
</dbReference>
<keyword evidence="3" id="KW-1185">Reference proteome</keyword>
<name>A0A856M949_9CYAN</name>
<dbReference type="Gene3D" id="3.40.1580.10">
    <property type="entry name" value="SMI1/KNR4-like"/>
    <property type="match status" value="1"/>
</dbReference>
<evidence type="ECO:0000313" key="3">
    <source>
        <dbReference type="Proteomes" id="UP000503129"/>
    </source>
</evidence>
<dbReference type="PANTHER" id="PTHR47432:SF1">
    <property type="entry name" value="CELL WALL ASSEMBLY REGULATOR SMI1"/>
    <property type="match status" value="1"/>
</dbReference>
<dbReference type="Pfam" id="PF09346">
    <property type="entry name" value="SMI1_KNR4"/>
    <property type="match status" value="1"/>
</dbReference>
<reference evidence="2 3" key="1">
    <citation type="submission" date="2018-06" db="EMBL/GenBank/DDBJ databases">
        <title>Comparative genomics of Brasilonema spp. strains.</title>
        <authorList>
            <person name="Alvarenga D.O."/>
            <person name="Fiore M.F."/>
            <person name="Varani A.M."/>
        </authorList>
    </citation>
    <scope>NUCLEOTIDE SEQUENCE [LARGE SCALE GENOMIC DNA]</scope>
    <source>
        <strain evidence="2 3">CENA114</strain>
    </source>
</reference>
<sequence>MFHLKQHSMKRRTFLSLAGSSLGVAAGIHYGQAQSVTKMDELWLALEHWLGQQLPEVLADLNPGCSNKELSELERRLNCRLPEDFKAFYRRHDGQKGETTGLFCGLPVLSTQALYKHWDGWREIADEDQEIATEITGESYPNGAIKPTYINVKWIPLTYDGGSNHLGIDVDPGPAGVVGQVINFGRDENNKFVVASSLSNFIAWMLAQYQSGNYKSSERSLDLKEPRNSHFLDVVPLLFGRP</sequence>
<dbReference type="EMBL" id="CP030118">
    <property type="protein sequence ID" value="QDL06900.1"/>
    <property type="molecule type" value="Genomic_DNA"/>
</dbReference>
<dbReference type="SUPFAM" id="SSF160631">
    <property type="entry name" value="SMI1/KNR4-like"/>
    <property type="match status" value="1"/>
</dbReference>
<dbReference type="AlphaFoldDB" id="A0A856M949"/>
<organism evidence="2 3">
    <name type="scientific">Brasilonema sennae CENA114</name>
    <dbReference type="NCBI Taxonomy" id="415709"/>
    <lineage>
        <taxon>Bacteria</taxon>
        <taxon>Bacillati</taxon>
        <taxon>Cyanobacteriota</taxon>
        <taxon>Cyanophyceae</taxon>
        <taxon>Nostocales</taxon>
        <taxon>Scytonemataceae</taxon>
        <taxon>Brasilonema</taxon>
        <taxon>Bromeliae group (in: Brasilonema)</taxon>
    </lineage>
</organism>
<dbReference type="Proteomes" id="UP000503129">
    <property type="component" value="Chromosome"/>
</dbReference>
<proteinExistence type="predicted"/>
<dbReference type="PANTHER" id="PTHR47432">
    <property type="entry name" value="CELL WALL ASSEMBLY REGULATOR SMI1"/>
    <property type="match status" value="1"/>
</dbReference>
<evidence type="ECO:0000259" key="1">
    <source>
        <dbReference type="SMART" id="SM00860"/>
    </source>
</evidence>
<evidence type="ECO:0000313" key="2">
    <source>
        <dbReference type="EMBL" id="QDL06900.1"/>
    </source>
</evidence>
<accession>A0A856M949</accession>
<gene>
    <name evidence="2" type="ORF">DP114_02355</name>
</gene>
<feature type="domain" description="Knr4/Smi1-like" evidence="1">
    <location>
        <begin position="64"/>
        <end position="207"/>
    </location>
</feature>
<dbReference type="SMART" id="SM00860">
    <property type="entry name" value="SMI1_KNR4"/>
    <property type="match status" value="1"/>
</dbReference>
<dbReference type="KEGG" id="bsen:DP114_02355"/>
<dbReference type="InterPro" id="IPR051873">
    <property type="entry name" value="KNR4/SMI1_regulator"/>
</dbReference>
<dbReference type="InterPro" id="IPR018958">
    <property type="entry name" value="Knr4/Smi1-like_dom"/>
</dbReference>
<protein>
    <submittedName>
        <fullName evidence="2">Beta-1 3-glucan biosynthesis protein</fullName>
    </submittedName>
</protein>